<dbReference type="EMBL" id="STFF01000017">
    <property type="protein sequence ID" value="THU30249.1"/>
    <property type="molecule type" value="Genomic_DNA"/>
</dbReference>
<feature type="transmembrane region" description="Helical" evidence="2">
    <location>
        <begin position="393"/>
        <end position="411"/>
    </location>
</feature>
<name>A0A4S8H8D6_9BACT</name>
<sequence length="494" mass="57145">MIKYKRVLIFCLISFVLFIILQNIYPVPNFVTDSRMYIYGAADENSVVSYRPLGYSVFLKAVHNYNSSISAVVFAQYFLYLASTLFFLFTILKVFDLKPLYQNILFFFTLVNPPMLFLANSILSDSLFISLTVIWITLLIRILLYYRWMDIALMLLTLWCSFFVRYSVLVYPVLAIIVILLFLPHKLKKFSTIACILLLSAIFYQHTKSLVEDATGVSTFSGFGGWQLANNAMSVYERTPGAKVDTDDPDISLLDSLARKYADSVRKVNPNYNGVTEDDYMWLDASPFVVFKRWYRARNPFVDEFSAWTAESVILNKYAWDIIKQYPIRYFRYFVLPNARTFFIPEMNGLSAYTTPEIYQIPIVRQWYGLPERISNDANALLPRYLNEPFRDIYSLFSVAFVVTMLFYLMNPRKFILSAVPRKIIFSIAIFWLFLAGFNILVAPVHYRFIAMLFPIILCGILVVWGNYKKEGVRGNPGTAPTSKKYAADVAART</sequence>
<comment type="caution">
    <text evidence="3">The sequence shown here is derived from an EMBL/GenBank/DDBJ whole genome shotgun (WGS) entry which is preliminary data.</text>
</comment>
<dbReference type="OrthoDB" id="636847at2"/>
<gene>
    <name evidence="3" type="ORF">FAM09_30585</name>
</gene>
<keyword evidence="2" id="KW-1133">Transmembrane helix</keyword>
<dbReference type="Proteomes" id="UP000306918">
    <property type="component" value="Unassembled WGS sequence"/>
</dbReference>
<reference evidence="3 4" key="1">
    <citation type="submission" date="2019-04" db="EMBL/GenBank/DDBJ databases">
        <title>Niastella caeni sp. nov., isolated from activated sludge.</title>
        <authorList>
            <person name="Sheng M."/>
        </authorList>
    </citation>
    <scope>NUCLEOTIDE SEQUENCE [LARGE SCALE GENOMIC DNA]</scope>
    <source>
        <strain evidence="3 4">HX-2-15</strain>
    </source>
</reference>
<evidence type="ECO:0000313" key="4">
    <source>
        <dbReference type="Proteomes" id="UP000306918"/>
    </source>
</evidence>
<organism evidence="3 4">
    <name type="scientific">Niastella caeni</name>
    <dbReference type="NCBI Taxonomy" id="2569763"/>
    <lineage>
        <taxon>Bacteria</taxon>
        <taxon>Pseudomonadati</taxon>
        <taxon>Bacteroidota</taxon>
        <taxon>Chitinophagia</taxon>
        <taxon>Chitinophagales</taxon>
        <taxon>Chitinophagaceae</taxon>
        <taxon>Niastella</taxon>
    </lineage>
</organism>
<feature type="transmembrane region" description="Helical" evidence="2">
    <location>
        <begin position="7"/>
        <end position="25"/>
    </location>
</feature>
<feature type="transmembrane region" description="Helical" evidence="2">
    <location>
        <begin position="104"/>
        <end position="122"/>
    </location>
</feature>
<feature type="transmembrane region" description="Helical" evidence="2">
    <location>
        <begin position="423"/>
        <end position="443"/>
    </location>
</feature>
<protein>
    <submittedName>
        <fullName evidence="3">Uncharacterized protein</fullName>
    </submittedName>
</protein>
<keyword evidence="2" id="KW-0812">Transmembrane</keyword>
<dbReference type="RefSeq" id="WP_136580981.1">
    <property type="nucleotide sequence ID" value="NZ_STFF01000017.1"/>
</dbReference>
<feature type="transmembrane region" description="Helical" evidence="2">
    <location>
        <begin position="128"/>
        <end position="146"/>
    </location>
</feature>
<feature type="transmembrane region" description="Helical" evidence="2">
    <location>
        <begin position="158"/>
        <end position="183"/>
    </location>
</feature>
<dbReference type="AlphaFoldDB" id="A0A4S8H8D6"/>
<evidence type="ECO:0000256" key="2">
    <source>
        <dbReference type="SAM" id="Phobius"/>
    </source>
</evidence>
<feature type="transmembrane region" description="Helical" evidence="2">
    <location>
        <begin position="449"/>
        <end position="468"/>
    </location>
</feature>
<feature type="transmembrane region" description="Helical" evidence="2">
    <location>
        <begin position="69"/>
        <end position="92"/>
    </location>
</feature>
<evidence type="ECO:0000313" key="3">
    <source>
        <dbReference type="EMBL" id="THU30249.1"/>
    </source>
</evidence>
<accession>A0A4S8H8D6</accession>
<keyword evidence="2" id="KW-0472">Membrane</keyword>
<evidence type="ECO:0000256" key="1">
    <source>
        <dbReference type="SAM" id="MobiDB-lite"/>
    </source>
</evidence>
<feature type="region of interest" description="Disordered" evidence="1">
    <location>
        <begin position="475"/>
        <end position="494"/>
    </location>
</feature>
<keyword evidence="4" id="KW-1185">Reference proteome</keyword>
<proteinExistence type="predicted"/>